<keyword evidence="1" id="KW-1133">Transmembrane helix</keyword>
<feature type="transmembrane region" description="Helical" evidence="1">
    <location>
        <begin position="24"/>
        <end position="45"/>
    </location>
</feature>
<proteinExistence type="predicted"/>
<name>A0A7W4VDK6_9BURK</name>
<sequence length="203" mass="21521">MIVTSDTKKTSTIRRVFAVGRIKISLALGALGFILSGCSVVAPPYPPSLDNVQTLKNSGAAPTRVGTFTESGPGVKHPISLRANSLVSPYGSTWSAYLSEAVTRELTMAGKMSPNADVVISGTLLRNEIDPAIVTASGDVSARFIVKKGDTVRYDQVKSVHREWESSFAAAVAIPKAVTEYGYTVQALLATLYADPAFLDALK</sequence>
<evidence type="ECO:0000313" key="3">
    <source>
        <dbReference type="Proteomes" id="UP000578036"/>
    </source>
</evidence>
<dbReference type="RefSeq" id="WP_243419624.1">
    <property type="nucleotide sequence ID" value="NZ_FMAD01000005.1"/>
</dbReference>
<accession>A0A7W4VDK6</accession>
<organism evidence="2 3">
    <name type="scientific">Cupriavidus alkaliphilus</name>
    <dbReference type="NCBI Taxonomy" id="942866"/>
    <lineage>
        <taxon>Bacteria</taxon>
        <taxon>Pseudomonadati</taxon>
        <taxon>Pseudomonadota</taxon>
        <taxon>Betaproteobacteria</taxon>
        <taxon>Burkholderiales</taxon>
        <taxon>Burkholderiaceae</taxon>
        <taxon>Cupriavidus</taxon>
    </lineage>
</organism>
<evidence type="ECO:0008006" key="4">
    <source>
        <dbReference type="Google" id="ProtNLM"/>
    </source>
</evidence>
<evidence type="ECO:0000313" key="2">
    <source>
        <dbReference type="EMBL" id="MBB3009611.1"/>
    </source>
</evidence>
<reference evidence="2 3" key="1">
    <citation type="submission" date="2020-08" db="EMBL/GenBank/DDBJ databases">
        <title>Genomic Encyclopedia of Type Strains, Phase IV (KMG-V): Genome sequencing to study the core and pangenomes of soil and plant-associated prokaryotes.</title>
        <authorList>
            <person name="Whitman W."/>
        </authorList>
    </citation>
    <scope>NUCLEOTIDE SEQUENCE [LARGE SCALE GENOMIC DNA]</scope>
    <source>
        <strain evidence="2 3">SLV-2362</strain>
    </source>
</reference>
<comment type="caution">
    <text evidence="2">The sequence shown here is derived from an EMBL/GenBank/DDBJ whole genome shotgun (WGS) entry which is preliminary data.</text>
</comment>
<evidence type="ECO:0000256" key="1">
    <source>
        <dbReference type="SAM" id="Phobius"/>
    </source>
</evidence>
<gene>
    <name evidence="2" type="ORF">FHX61_004284</name>
</gene>
<dbReference type="EMBL" id="JACHWF010000005">
    <property type="protein sequence ID" value="MBB3009611.1"/>
    <property type="molecule type" value="Genomic_DNA"/>
</dbReference>
<dbReference type="Proteomes" id="UP000578036">
    <property type="component" value="Unassembled WGS sequence"/>
</dbReference>
<protein>
    <recommendedName>
        <fullName evidence="4">Lipoprotein</fullName>
    </recommendedName>
</protein>
<keyword evidence="3" id="KW-1185">Reference proteome</keyword>
<keyword evidence="1" id="KW-0472">Membrane</keyword>
<keyword evidence="1" id="KW-0812">Transmembrane</keyword>
<dbReference type="AlphaFoldDB" id="A0A7W4VDK6"/>